<dbReference type="InParanoid" id="A0A0G4EW94"/>
<comment type="similarity">
    <text evidence="7">Belongs to the DEAD box helicase family.</text>
</comment>
<dbReference type="InterPro" id="IPR014001">
    <property type="entry name" value="Helicase_ATP-bd"/>
</dbReference>
<feature type="domain" description="Helicase ATP-binding" evidence="10">
    <location>
        <begin position="85"/>
        <end position="307"/>
    </location>
</feature>
<evidence type="ECO:0000256" key="7">
    <source>
        <dbReference type="RuleBase" id="RU000492"/>
    </source>
</evidence>
<dbReference type="SMART" id="SM00487">
    <property type="entry name" value="DEXDc"/>
    <property type="match status" value="1"/>
</dbReference>
<organism evidence="13 14">
    <name type="scientific">Vitrella brassicaformis (strain CCMP3155)</name>
    <dbReference type="NCBI Taxonomy" id="1169540"/>
    <lineage>
        <taxon>Eukaryota</taxon>
        <taxon>Sar</taxon>
        <taxon>Alveolata</taxon>
        <taxon>Colpodellida</taxon>
        <taxon>Vitrellaceae</taxon>
        <taxon>Vitrella</taxon>
    </lineage>
</organism>
<dbReference type="GO" id="GO:0005524">
    <property type="term" value="F:ATP binding"/>
    <property type="evidence" value="ECO:0007669"/>
    <property type="project" value="UniProtKB-UniRule"/>
</dbReference>
<accession>A0A0G4EW94</accession>
<dbReference type="PANTHER" id="PTHR24031">
    <property type="entry name" value="RNA HELICASE"/>
    <property type="match status" value="1"/>
</dbReference>
<keyword evidence="1 7" id="KW-0547">Nucleotide-binding</keyword>
<dbReference type="EC" id="3.6.4.13" evidence="8"/>
<dbReference type="InterPro" id="IPR014014">
    <property type="entry name" value="RNA_helicase_DEAD_Q_motif"/>
</dbReference>
<dbReference type="PROSITE" id="PS00039">
    <property type="entry name" value="DEAD_ATP_HELICASE"/>
    <property type="match status" value="1"/>
</dbReference>
<dbReference type="EMBL" id="CDMY01000336">
    <property type="protein sequence ID" value="CEM03227.1"/>
    <property type="molecule type" value="Genomic_DNA"/>
</dbReference>
<dbReference type="SUPFAM" id="SSF52540">
    <property type="entry name" value="P-loop containing nucleoside triphosphate hydrolases"/>
    <property type="match status" value="2"/>
</dbReference>
<dbReference type="GO" id="GO:0003724">
    <property type="term" value="F:RNA helicase activity"/>
    <property type="evidence" value="ECO:0007669"/>
    <property type="project" value="UniProtKB-EC"/>
</dbReference>
<dbReference type="FunCoup" id="A0A0G4EW94">
    <property type="interactions" value="3"/>
</dbReference>
<evidence type="ECO:0000259" key="10">
    <source>
        <dbReference type="PROSITE" id="PS51192"/>
    </source>
</evidence>
<dbReference type="Gene3D" id="3.40.50.300">
    <property type="entry name" value="P-loop containing nucleotide triphosphate hydrolases"/>
    <property type="match status" value="3"/>
</dbReference>
<reference evidence="13 14" key="1">
    <citation type="submission" date="2014-11" db="EMBL/GenBank/DDBJ databases">
        <authorList>
            <person name="Zhu J."/>
            <person name="Qi W."/>
            <person name="Song R."/>
        </authorList>
    </citation>
    <scope>NUCLEOTIDE SEQUENCE [LARGE SCALE GENOMIC DNA]</scope>
</reference>
<keyword evidence="2 7" id="KW-0378">Hydrolase</keyword>
<keyword evidence="4 7" id="KW-0067">ATP-binding</keyword>
<dbReference type="STRING" id="1169540.A0A0G4EW94"/>
<evidence type="ECO:0000256" key="9">
    <source>
        <dbReference type="SAM" id="MobiDB-lite"/>
    </source>
</evidence>
<gene>
    <name evidence="13" type="ORF">Vbra_21075</name>
</gene>
<keyword evidence="5 8" id="KW-0694">RNA-binding</keyword>
<comment type="catalytic activity">
    <reaction evidence="8">
        <text>ATP + H2O = ADP + phosphate + H(+)</text>
        <dbReference type="Rhea" id="RHEA:13065"/>
        <dbReference type="ChEBI" id="CHEBI:15377"/>
        <dbReference type="ChEBI" id="CHEBI:15378"/>
        <dbReference type="ChEBI" id="CHEBI:30616"/>
        <dbReference type="ChEBI" id="CHEBI:43474"/>
        <dbReference type="ChEBI" id="CHEBI:456216"/>
        <dbReference type="EC" id="3.6.4.13"/>
    </reaction>
</comment>
<comment type="domain">
    <text evidence="8">The Q motif is unique to and characteristic of the DEAD box family of RNA helicases and controls ATP binding and hydrolysis.</text>
</comment>
<dbReference type="InterPro" id="IPR000629">
    <property type="entry name" value="RNA-helicase_DEAD-box_CS"/>
</dbReference>
<sequence length="556" mass="61153">MSHQRRLKAPKRLKTEERVTDDDQERVTDDGQDAPAAPAPAPAPLADGIFSTDVFASVAGLSPNLVRQLEYMGFKTMTAIQQLSIPVVLKGNDTLIRCQTGSGKTLAFLVPAFQKLFALEEQDSRISREAGTRLLLLSPTRELCHQTMSVASKLAQMVPSVVVSSITGGEKKKSEKARLRKGVTVLGCTPGRLLDHLETTAAFNTAELSTVVLDEADRLLDLGFEKKLRRIYDMLCDKKASHDSAEAFKQSIRDGTADHDTSVAPDRPAKKGLEKEGAPFQVVMVSATLTPAVERLGSFLLRRDPKWVGFGVKDEPEDGQQVAREGAGSVAMDLPTHLHQYYVEVTCKTRLVVLMALLLQKCQSGKVIVFLSSCDSVDYHHELLSTIRWPSLKALQGRSAAARPDRRPVSDARQQAIARKFFAKMGRRGKAKAADDMDDMDDAEELSDEDLDGDHAAVATDEAEWAEMVGLPVFADVKLFKLHGNLERHDREGYLADFTRQRRAILLATDVAARGLDLPHVDWIVKKLDKSVAWCASAADAVPWHRARLRNDTAGA</sequence>
<evidence type="ECO:0000259" key="12">
    <source>
        <dbReference type="PROSITE" id="PS51195"/>
    </source>
</evidence>
<dbReference type="AlphaFoldDB" id="A0A0G4EW94"/>
<feature type="domain" description="DEAD-box RNA helicase Q" evidence="12">
    <location>
        <begin position="54"/>
        <end position="82"/>
    </location>
</feature>
<dbReference type="Proteomes" id="UP000041254">
    <property type="component" value="Unassembled WGS sequence"/>
</dbReference>
<comment type="function">
    <text evidence="8">RNA helicase.</text>
</comment>
<dbReference type="OrthoDB" id="422663at2759"/>
<evidence type="ECO:0000256" key="1">
    <source>
        <dbReference type="ARBA" id="ARBA00022741"/>
    </source>
</evidence>
<evidence type="ECO:0000256" key="5">
    <source>
        <dbReference type="ARBA" id="ARBA00022884"/>
    </source>
</evidence>
<dbReference type="GO" id="GO:0016787">
    <property type="term" value="F:hydrolase activity"/>
    <property type="evidence" value="ECO:0007669"/>
    <property type="project" value="UniProtKB-KW"/>
</dbReference>
<feature type="region of interest" description="Disordered" evidence="9">
    <location>
        <begin position="252"/>
        <end position="272"/>
    </location>
</feature>
<evidence type="ECO:0000256" key="2">
    <source>
        <dbReference type="ARBA" id="ARBA00022801"/>
    </source>
</evidence>
<feature type="domain" description="Helicase C-terminal" evidence="11">
    <location>
        <begin position="337"/>
        <end position="556"/>
    </location>
</feature>
<evidence type="ECO:0000313" key="14">
    <source>
        <dbReference type="Proteomes" id="UP000041254"/>
    </source>
</evidence>
<dbReference type="GO" id="GO:0003723">
    <property type="term" value="F:RNA binding"/>
    <property type="evidence" value="ECO:0007669"/>
    <property type="project" value="UniProtKB-UniRule"/>
</dbReference>
<dbReference type="Pfam" id="PF00271">
    <property type="entry name" value="Helicase_C"/>
    <property type="match status" value="1"/>
</dbReference>
<evidence type="ECO:0000256" key="3">
    <source>
        <dbReference type="ARBA" id="ARBA00022806"/>
    </source>
</evidence>
<keyword evidence="3 7" id="KW-0347">Helicase</keyword>
<dbReference type="PROSITE" id="PS51195">
    <property type="entry name" value="Q_MOTIF"/>
    <property type="match status" value="1"/>
</dbReference>
<dbReference type="PROSITE" id="PS51194">
    <property type="entry name" value="HELICASE_CTER"/>
    <property type="match status" value="1"/>
</dbReference>
<feature type="compositionally biased region" description="Basic residues" evidence="9">
    <location>
        <begin position="1"/>
        <end position="12"/>
    </location>
</feature>
<dbReference type="VEuPathDB" id="CryptoDB:Vbra_21075"/>
<keyword evidence="14" id="KW-1185">Reference proteome</keyword>
<evidence type="ECO:0000259" key="11">
    <source>
        <dbReference type="PROSITE" id="PS51194"/>
    </source>
</evidence>
<proteinExistence type="inferred from homology"/>
<dbReference type="InterPro" id="IPR011545">
    <property type="entry name" value="DEAD/DEAH_box_helicase_dom"/>
</dbReference>
<name>A0A0G4EW94_VITBC</name>
<dbReference type="PhylomeDB" id="A0A0G4EW94"/>
<evidence type="ECO:0000256" key="8">
    <source>
        <dbReference type="RuleBase" id="RU365068"/>
    </source>
</evidence>
<feature type="short sequence motif" description="Q motif" evidence="6">
    <location>
        <begin position="54"/>
        <end position="82"/>
    </location>
</feature>
<dbReference type="InterPro" id="IPR001650">
    <property type="entry name" value="Helicase_C-like"/>
</dbReference>
<feature type="region of interest" description="Disordered" evidence="9">
    <location>
        <begin position="1"/>
        <end position="43"/>
    </location>
</feature>
<dbReference type="PROSITE" id="PS51192">
    <property type="entry name" value="HELICASE_ATP_BIND_1"/>
    <property type="match status" value="1"/>
</dbReference>
<evidence type="ECO:0000313" key="13">
    <source>
        <dbReference type="EMBL" id="CEM03227.1"/>
    </source>
</evidence>
<evidence type="ECO:0000256" key="6">
    <source>
        <dbReference type="PROSITE-ProRule" id="PRU00552"/>
    </source>
</evidence>
<evidence type="ECO:0000256" key="4">
    <source>
        <dbReference type="ARBA" id="ARBA00022840"/>
    </source>
</evidence>
<protein>
    <recommendedName>
        <fullName evidence="8">ATP-dependent RNA helicase</fullName>
        <ecNumber evidence="8">3.6.4.13</ecNumber>
    </recommendedName>
</protein>
<dbReference type="Pfam" id="PF00270">
    <property type="entry name" value="DEAD"/>
    <property type="match status" value="1"/>
</dbReference>
<dbReference type="InterPro" id="IPR027417">
    <property type="entry name" value="P-loop_NTPase"/>
</dbReference>